<feature type="compositionally biased region" description="Polar residues" evidence="2">
    <location>
        <begin position="366"/>
        <end position="380"/>
    </location>
</feature>
<feature type="compositionally biased region" description="Polar residues" evidence="2">
    <location>
        <begin position="903"/>
        <end position="921"/>
    </location>
</feature>
<keyword evidence="1" id="KW-0862">Zinc</keyword>
<dbReference type="Gene3D" id="2.60.40.2440">
    <property type="entry name" value="Carbohydrate binding type-21 domain"/>
    <property type="match status" value="1"/>
</dbReference>
<dbReference type="PROSITE" id="PS00028">
    <property type="entry name" value="ZINC_FINGER_C2H2_1"/>
    <property type="match status" value="2"/>
</dbReference>
<feature type="compositionally biased region" description="Pro residues" evidence="2">
    <location>
        <begin position="325"/>
        <end position="338"/>
    </location>
</feature>
<feature type="compositionally biased region" description="Low complexity" evidence="2">
    <location>
        <begin position="830"/>
        <end position="848"/>
    </location>
</feature>
<proteinExistence type="predicted"/>
<feature type="region of interest" description="Disordered" evidence="2">
    <location>
        <begin position="458"/>
        <end position="479"/>
    </location>
</feature>
<dbReference type="InterPro" id="IPR036236">
    <property type="entry name" value="Znf_C2H2_sf"/>
</dbReference>
<dbReference type="SUPFAM" id="SSF57667">
    <property type="entry name" value="beta-beta-alpha zinc fingers"/>
    <property type="match status" value="1"/>
</dbReference>
<dbReference type="OrthoDB" id="1881at2759"/>
<dbReference type="EMBL" id="JACAZF010000009">
    <property type="protein sequence ID" value="KAF7294582.1"/>
    <property type="molecule type" value="Genomic_DNA"/>
</dbReference>
<feature type="compositionally biased region" description="Acidic residues" evidence="2">
    <location>
        <begin position="58"/>
        <end position="72"/>
    </location>
</feature>
<dbReference type="GO" id="GO:0000164">
    <property type="term" value="C:protein phosphatase type 1 complex"/>
    <property type="evidence" value="ECO:0007669"/>
    <property type="project" value="TreeGrafter"/>
</dbReference>
<feature type="region of interest" description="Disordered" evidence="2">
    <location>
        <begin position="903"/>
        <end position="949"/>
    </location>
</feature>
<dbReference type="Gene3D" id="3.30.160.60">
    <property type="entry name" value="Classic Zinc Finger"/>
    <property type="match status" value="2"/>
</dbReference>
<reference evidence="5" key="1">
    <citation type="submission" date="2020-05" db="EMBL/GenBank/DDBJ databases">
        <title>Mycena genomes resolve the evolution of fungal bioluminescence.</title>
        <authorList>
            <person name="Tsai I.J."/>
        </authorList>
    </citation>
    <scope>NUCLEOTIDE SEQUENCE</scope>
    <source>
        <strain evidence="5">171206Taipei</strain>
    </source>
</reference>
<dbReference type="AlphaFoldDB" id="A0A8H6SA49"/>
<dbReference type="SMART" id="SM00355">
    <property type="entry name" value="ZnF_C2H2"/>
    <property type="match status" value="2"/>
</dbReference>
<evidence type="ECO:0000313" key="5">
    <source>
        <dbReference type="EMBL" id="KAF7294582.1"/>
    </source>
</evidence>
<dbReference type="GO" id="GO:0008157">
    <property type="term" value="F:protein phosphatase 1 binding"/>
    <property type="evidence" value="ECO:0007669"/>
    <property type="project" value="TreeGrafter"/>
</dbReference>
<evidence type="ECO:0000313" key="6">
    <source>
        <dbReference type="Proteomes" id="UP000636479"/>
    </source>
</evidence>
<feature type="compositionally biased region" description="Low complexity" evidence="2">
    <location>
        <begin position="35"/>
        <end position="53"/>
    </location>
</feature>
<feature type="region of interest" description="Disordered" evidence="2">
    <location>
        <begin position="820"/>
        <end position="853"/>
    </location>
</feature>
<protein>
    <submittedName>
        <fullName evidence="5">CBM21 domain-containing protein</fullName>
    </submittedName>
</protein>
<accession>A0A8H6SA49</accession>
<dbReference type="InterPro" id="IPR005036">
    <property type="entry name" value="CBM21_dom"/>
</dbReference>
<feature type="region of interest" description="Disordered" evidence="2">
    <location>
        <begin position="680"/>
        <end position="795"/>
    </location>
</feature>
<dbReference type="Pfam" id="PF00096">
    <property type="entry name" value="zf-C2H2"/>
    <property type="match status" value="2"/>
</dbReference>
<feature type="domain" description="CBM21" evidence="4">
    <location>
        <begin position="503"/>
        <end position="612"/>
    </location>
</feature>
<name>A0A8H6SA49_9AGAR</name>
<feature type="compositionally biased region" description="Polar residues" evidence="2">
    <location>
        <begin position="694"/>
        <end position="713"/>
    </location>
</feature>
<dbReference type="Pfam" id="PF03370">
    <property type="entry name" value="CBM_21"/>
    <property type="match status" value="1"/>
</dbReference>
<dbReference type="GeneID" id="59349067"/>
<dbReference type="InterPro" id="IPR038175">
    <property type="entry name" value="CBM21_dom_sf"/>
</dbReference>
<dbReference type="GO" id="GO:2001069">
    <property type="term" value="F:glycogen binding"/>
    <property type="evidence" value="ECO:0007669"/>
    <property type="project" value="TreeGrafter"/>
</dbReference>
<evidence type="ECO:0000259" key="3">
    <source>
        <dbReference type="PROSITE" id="PS50157"/>
    </source>
</evidence>
<dbReference type="RefSeq" id="XP_037215945.1">
    <property type="nucleotide sequence ID" value="XM_037366551.1"/>
</dbReference>
<feature type="region of interest" description="Disordered" evidence="2">
    <location>
        <begin position="205"/>
        <end position="224"/>
    </location>
</feature>
<dbReference type="PANTHER" id="PTHR12307:SF36">
    <property type="entry name" value="GLYCOGEN-BINDING SUBUNIT 76A"/>
    <property type="match status" value="1"/>
</dbReference>
<keyword evidence="1" id="KW-0863">Zinc-finger</keyword>
<evidence type="ECO:0000256" key="1">
    <source>
        <dbReference type="PROSITE-ProRule" id="PRU00042"/>
    </source>
</evidence>
<evidence type="ECO:0000259" key="4">
    <source>
        <dbReference type="PROSITE" id="PS51159"/>
    </source>
</evidence>
<comment type="caution">
    <text evidence="5">The sequence shown here is derived from an EMBL/GenBank/DDBJ whole genome shotgun (WGS) entry which is preliminary data.</text>
</comment>
<dbReference type="PROSITE" id="PS50157">
    <property type="entry name" value="ZINC_FINGER_C2H2_2"/>
    <property type="match status" value="2"/>
</dbReference>
<organism evidence="5 6">
    <name type="scientific">Mycena indigotica</name>
    <dbReference type="NCBI Taxonomy" id="2126181"/>
    <lineage>
        <taxon>Eukaryota</taxon>
        <taxon>Fungi</taxon>
        <taxon>Dikarya</taxon>
        <taxon>Basidiomycota</taxon>
        <taxon>Agaricomycotina</taxon>
        <taxon>Agaricomycetes</taxon>
        <taxon>Agaricomycetidae</taxon>
        <taxon>Agaricales</taxon>
        <taxon>Marasmiineae</taxon>
        <taxon>Mycenaceae</taxon>
        <taxon>Mycena</taxon>
    </lineage>
</organism>
<feature type="region of interest" description="Disordered" evidence="2">
    <location>
        <begin position="266"/>
        <end position="409"/>
    </location>
</feature>
<dbReference type="Proteomes" id="UP000636479">
    <property type="component" value="Unassembled WGS sequence"/>
</dbReference>
<dbReference type="GO" id="GO:0008270">
    <property type="term" value="F:zinc ion binding"/>
    <property type="evidence" value="ECO:0007669"/>
    <property type="project" value="UniProtKB-KW"/>
</dbReference>
<feature type="compositionally biased region" description="Low complexity" evidence="2">
    <location>
        <begin position="928"/>
        <end position="940"/>
    </location>
</feature>
<dbReference type="InterPro" id="IPR013087">
    <property type="entry name" value="Znf_C2H2_type"/>
</dbReference>
<dbReference type="InterPro" id="IPR050782">
    <property type="entry name" value="PP1_regulatory_subunit_3"/>
</dbReference>
<dbReference type="PROSITE" id="PS51159">
    <property type="entry name" value="CBM21"/>
    <property type="match status" value="1"/>
</dbReference>
<keyword evidence="6" id="KW-1185">Reference proteome</keyword>
<feature type="compositionally biased region" description="Pro residues" evidence="2">
    <location>
        <begin position="21"/>
        <end position="34"/>
    </location>
</feature>
<dbReference type="GO" id="GO:0005979">
    <property type="term" value="P:regulation of glycogen biosynthetic process"/>
    <property type="evidence" value="ECO:0007669"/>
    <property type="project" value="TreeGrafter"/>
</dbReference>
<dbReference type="PANTHER" id="PTHR12307">
    <property type="entry name" value="PROTEIN PHOSPHATASE 1 REGULATORY SUBUNIT"/>
    <property type="match status" value="1"/>
</dbReference>
<sequence length="949" mass="102101">MTLPPIASTSNWRRSPAFGTPSPPPPTLHPPNLPSEPSLSPAQSHSELSGSSSHDSDGDTEMNEASEGEGDAETAPRQGKGKGKGEPKKHVCMICSRRFNRPSSLRIHGNTHSGAMPFSCPHPGCGRAFNVKSNMRRHLRNHTSEPEDASGTMLLFHNTYHSSSGLSTSLPTPLAGTATVGVTPYVDAAFSAQAALSAKRLANRSQPQFLPASPSPPVAVEAERSREDYHYQSLMIATLAMASSINSNSAGGPLPILPRRAPLVARSSSYPSSRPTPPPIKLVVQHATPPSDDESSTSTSDDQSVITIHSKRSRGVRPPEESTPLPFPARRPPSPPDEVTPRPSAMARPLVYSPGAGSISGLRALSTPTLPSLAPRTSKSTQDDTTPRVIRKKSGEPLKSSLKSSTPRVRGSLEVVINGGSAVGSKSAPTTPTSGARARVHFNSQLEQVKLFLAEQKPLAVSRDGSPTDDTSGTEDFPDYIFGRDAQTDDEGALEMTVEVPPPGGELDVKLQTLVLTEDKTGVAGTVAVRNLAFDKWVAVRFTLDEWQTTSEVTARYSHSLPGGMVDVFAFTIRLNDILARIDGKQMALAVRFNAAGREMWDNNRGRNYMAVFKRVRGGCEQSKRRSGEVAADLRTRLERVVKMQEQQETPTVLRGNQKVVEPPAAVGFRNGDSLAARYDFNSSSRDPWRPHQRAQSHPNLDSPSPPHTSTWPRSPAIVLQKPRSNLGSPRDVSDDINFRPSLYITSPEDHPFAVPKPSRQHQRGYFDVPLRDPASLRRTPPGTPRFRDLTPIGNPGRYNSFPPLDARGVGLGLDVAGMSMSREGNTSEDSTPSFISSDGSTSGTTSPISPPDLVTLESRLAMTSEPESSSTYHNFLDKFCFYTGATSVEPIQRTHSASSVEELLSTSSPRSHGFASTSSPLLRFDDSSSGSSTPTTARSISSPTPVVA</sequence>
<evidence type="ECO:0000256" key="2">
    <source>
        <dbReference type="SAM" id="MobiDB-lite"/>
    </source>
</evidence>
<keyword evidence="1" id="KW-0479">Metal-binding</keyword>
<feature type="domain" description="C2H2-type" evidence="3">
    <location>
        <begin position="118"/>
        <end position="147"/>
    </location>
</feature>
<feature type="region of interest" description="Disordered" evidence="2">
    <location>
        <begin position="1"/>
        <end position="89"/>
    </location>
</feature>
<gene>
    <name evidence="5" type="ORF">MIND_00994700</name>
</gene>
<feature type="domain" description="C2H2-type" evidence="3">
    <location>
        <begin position="90"/>
        <end position="117"/>
    </location>
</feature>